<proteinExistence type="predicted"/>
<protein>
    <submittedName>
        <fullName evidence="2">Uncharacterized protein</fullName>
    </submittedName>
</protein>
<sequence>MAAGSRRAVRGAAYALIGVAGALVAALLAPGQDRPTGPHAALDPAGSELVARADGPKVAPEGAPTRIRLGPEGRDIRLSGELTEGAAERLARLLDAHRRVERIHLTSEGGLVDEGAAIGALIAERGLVTYVPDYCVSACTLAFVRGRERLVRADARLGFHAPYETDPAGVEIAVDSAPERAAYLAAGIRADFVDAALKVRPDDLMIPDTDTLVKAGVATGIADADRFPDSTLDDGADPERVRAVILHDVPLLDAVETGAPGTIAPIAAWYLDGYQRGRPEGEAVDGVRRMAAHAVTRSLADADPDTLIELGRTIFRAMQRSNPGRAGICAAAREGAGSVLTRPRLDRAQLAAGRTILSRALGLRAAEEAPAPDAVLGEDPTRPVALEAESGSASPLTIRRRGCSDLRRAFAAALSRPTGEAAQALRPLLFPAAPARLRPALEASALPQ</sequence>
<dbReference type="OrthoDB" id="5936191at2"/>
<dbReference type="AlphaFoldDB" id="A0A169R9S9"/>
<dbReference type="Gene3D" id="3.90.226.10">
    <property type="entry name" value="2-enoyl-CoA Hydratase, Chain A, domain 1"/>
    <property type="match status" value="1"/>
</dbReference>
<evidence type="ECO:0000313" key="2">
    <source>
        <dbReference type="EMBL" id="BAU92278.1"/>
    </source>
</evidence>
<keyword evidence="1" id="KW-0472">Membrane</keyword>
<organism evidence="2 3">
    <name type="scientific">Methylorubrum populi</name>
    <dbReference type="NCBI Taxonomy" id="223967"/>
    <lineage>
        <taxon>Bacteria</taxon>
        <taxon>Pseudomonadati</taxon>
        <taxon>Pseudomonadota</taxon>
        <taxon>Alphaproteobacteria</taxon>
        <taxon>Hyphomicrobiales</taxon>
        <taxon>Methylobacteriaceae</taxon>
        <taxon>Methylorubrum</taxon>
    </lineage>
</organism>
<accession>A0A169R9S9</accession>
<evidence type="ECO:0000256" key="1">
    <source>
        <dbReference type="SAM" id="Phobius"/>
    </source>
</evidence>
<name>A0A169R9S9_9HYPH</name>
<dbReference type="Proteomes" id="UP000218288">
    <property type="component" value="Chromosome"/>
</dbReference>
<keyword evidence="1" id="KW-0812">Transmembrane</keyword>
<dbReference type="SUPFAM" id="SSF52096">
    <property type="entry name" value="ClpP/crotonase"/>
    <property type="match status" value="1"/>
</dbReference>
<dbReference type="InterPro" id="IPR029045">
    <property type="entry name" value="ClpP/crotonase-like_dom_sf"/>
</dbReference>
<feature type="transmembrane region" description="Helical" evidence="1">
    <location>
        <begin position="12"/>
        <end position="29"/>
    </location>
</feature>
<gene>
    <name evidence="2" type="ORF">MPPM_3673</name>
</gene>
<evidence type="ECO:0000313" key="3">
    <source>
        <dbReference type="Proteomes" id="UP000218288"/>
    </source>
</evidence>
<keyword evidence="1" id="KW-1133">Transmembrane helix</keyword>
<reference evidence="2 3" key="1">
    <citation type="journal article" date="2016" name="Genome Announc.">
        <title>Complete Genome Sequence of Methylobacterium populi P-1M, Isolated from Pink-Pigmented Household Biofilm.</title>
        <authorList>
            <person name="Morohoshi T."/>
            <person name="Ikeda T."/>
        </authorList>
    </citation>
    <scope>NUCLEOTIDE SEQUENCE [LARGE SCALE GENOMIC DNA]</scope>
    <source>
        <strain evidence="2 3">P-1M</strain>
    </source>
</reference>
<dbReference type="RefSeq" id="WP_096486254.1">
    <property type="nucleotide sequence ID" value="NZ_AP014809.1"/>
</dbReference>
<dbReference type="EMBL" id="AP014809">
    <property type="protein sequence ID" value="BAU92278.1"/>
    <property type="molecule type" value="Genomic_DNA"/>
</dbReference>